<feature type="domain" description="CHAT" evidence="1">
    <location>
        <begin position="191"/>
        <end position="393"/>
    </location>
</feature>
<accession>A0AAJ0BC30</accession>
<evidence type="ECO:0000259" key="1">
    <source>
        <dbReference type="Pfam" id="PF12770"/>
    </source>
</evidence>
<dbReference type="EMBL" id="MU839833">
    <property type="protein sequence ID" value="KAK1755543.1"/>
    <property type="molecule type" value="Genomic_DNA"/>
</dbReference>
<dbReference type="PRINTS" id="PR00364">
    <property type="entry name" value="DISEASERSIST"/>
</dbReference>
<keyword evidence="3" id="KW-1185">Reference proteome</keyword>
<dbReference type="SUPFAM" id="SSF52540">
    <property type="entry name" value="P-loop containing nucleoside triphosphate hydrolases"/>
    <property type="match status" value="1"/>
</dbReference>
<dbReference type="Gene3D" id="3.40.50.300">
    <property type="entry name" value="P-loop containing nucleotide triphosphate hydrolases"/>
    <property type="match status" value="1"/>
</dbReference>
<proteinExistence type="predicted"/>
<protein>
    <recommendedName>
        <fullName evidence="1">CHAT domain-containing protein</fullName>
    </recommendedName>
</protein>
<name>A0AAJ0BC30_9PEZI</name>
<dbReference type="InterPro" id="IPR027417">
    <property type="entry name" value="P-loop_NTPase"/>
</dbReference>
<gene>
    <name evidence="2" type="ORF">QBC47DRAFT_322355</name>
</gene>
<comment type="caution">
    <text evidence="2">The sequence shown here is derived from an EMBL/GenBank/DDBJ whole genome shotgun (WGS) entry which is preliminary data.</text>
</comment>
<evidence type="ECO:0000313" key="3">
    <source>
        <dbReference type="Proteomes" id="UP001239445"/>
    </source>
</evidence>
<organism evidence="2 3">
    <name type="scientific">Echria macrotheca</name>
    <dbReference type="NCBI Taxonomy" id="438768"/>
    <lineage>
        <taxon>Eukaryota</taxon>
        <taxon>Fungi</taxon>
        <taxon>Dikarya</taxon>
        <taxon>Ascomycota</taxon>
        <taxon>Pezizomycotina</taxon>
        <taxon>Sordariomycetes</taxon>
        <taxon>Sordariomycetidae</taxon>
        <taxon>Sordariales</taxon>
        <taxon>Schizotheciaceae</taxon>
        <taxon>Echria</taxon>
    </lineage>
</organism>
<reference evidence="2" key="1">
    <citation type="submission" date="2023-06" db="EMBL/GenBank/DDBJ databases">
        <title>Genome-scale phylogeny and comparative genomics of the fungal order Sordariales.</title>
        <authorList>
            <consortium name="Lawrence Berkeley National Laboratory"/>
            <person name="Hensen N."/>
            <person name="Bonometti L."/>
            <person name="Westerberg I."/>
            <person name="Brannstrom I.O."/>
            <person name="Guillou S."/>
            <person name="Cros-Aarteil S."/>
            <person name="Calhoun S."/>
            <person name="Haridas S."/>
            <person name="Kuo A."/>
            <person name="Mondo S."/>
            <person name="Pangilinan J."/>
            <person name="Riley R."/>
            <person name="Labutti K."/>
            <person name="Andreopoulos B."/>
            <person name="Lipzen A."/>
            <person name="Chen C."/>
            <person name="Yanf M."/>
            <person name="Daum C."/>
            <person name="Ng V."/>
            <person name="Clum A."/>
            <person name="Steindorff A."/>
            <person name="Ohm R."/>
            <person name="Martin F."/>
            <person name="Silar P."/>
            <person name="Natvig D."/>
            <person name="Lalanne C."/>
            <person name="Gautier V."/>
            <person name="Ament-Velasquez S.L."/>
            <person name="Kruys A."/>
            <person name="Hutchinson M.I."/>
            <person name="Powell A.J."/>
            <person name="Barry K."/>
            <person name="Miller A.N."/>
            <person name="Grigoriev I.V."/>
            <person name="Debuchy R."/>
            <person name="Gladieux P."/>
            <person name="Thoren M.H."/>
            <person name="Johannesson H."/>
        </authorList>
    </citation>
    <scope>NUCLEOTIDE SEQUENCE</scope>
    <source>
        <strain evidence="2">PSN4</strain>
    </source>
</reference>
<evidence type="ECO:0000313" key="2">
    <source>
        <dbReference type="EMBL" id="KAK1755543.1"/>
    </source>
</evidence>
<dbReference type="Pfam" id="PF12770">
    <property type="entry name" value="CHAT"/>
    <property type="match status" value="1"/>
</dbReference>
<sequence>MPFVLQVREVVPSGTEIVSRLQGSTESLAEWEVELRAGSKTLRTKIQDPFHNYPAVLGASPEDTIAWYLEKHISEPYESTRAQAAVEILSSYGRDLAAQITGSGLLPRKGDIRLHIISSPSFQVSRPGEAGVSQRLFQQLHWEILEDVKLWPAGLQFGSVSVARSVAQPQPEISGHLTLRQESPPSVPEQRTFRILLVVSRPRPEKDVDYQLVAKCLVAIVKHVKETSPDVKVSLRILRPPTWQAFREHLRDSDYDLVHFDMKGEIQTRKDGSTSAVLEFCKPDLGDPLKMKKDLRTADEVGKELAEAGVKTVVLNACNSASFRNSSPGSNLAEVLLGYGVYSVLAMAYKVVEEAVEVFMSAFYQALVANRASVLDATRIARSALLHNQSRRARYMHTVNLADYIVPVLYTSAAEADLSTAESASESSGITALFEKVVGSLKKVSLTQGSLSRTNVDLAQSLLGRDYNVLSLEVLLSVSRIVYLHGQGGVGKTELLRYVCEWWQSSGWIKGAAYIQFADEYVYDLSDVLERVVEDLGFDLDEPTAEEVADKLRGGKYLLVFDSADVYDTPVITDRSSCSDSFRDELKEFIDSATAGDSMVIVSSRLETSSIFSVPTERHKYRLGGLSVLDSVTLLQDLAFGPHGQVPEIFYRRENIDSLRRAAILLEGNPAAIKIIIPELRNVGYSGEKLYYNMMYGVCKTENENQKVEDMERFLRTVVVAQVVHSFNDFDKTMISVMQFAPFWNIMPKDLNFYYWFLYLFASKHFQEASIANWISKEFKDLVYRATMAKKLKEHWPELEEKLIKAGILTHATITRKNGDKLPCYHVHPLYTLTARSGLKEEQWKEMRFAYVRQALLWDPGYETLAPVDWTSVEWEGAGPQHEDYLHNWRHIAVAWSVSDGNPIEDVKRMGISMLDCTYRLVTGAVWDNPRQSRVLIPHIRAYLLQSHMIVELLRPGSVPTLSDLRAIVEFTWSLYRFEADDVTQSAKSAMVKSALSAVDRWKAASPPGEAVLPAPLEVTWFQLRHAEALIVEDTGDLPGAKALFERNLMTDPVTDDVGMINIIRRWHLQSLQLWASSVVRLDVREGRINSTEAQERLRGFVDMMAGPNQGNMLTWMMQLLTDHEAEITKLRVRDQHAYALEKEPEVAAKFGSLAQSILDGTMLDVFADHFPAGQTFAGLKNIMAQAQRGGDPLMESVRSEFRGLESGIRMLVGDTESAAGIMQPEIAREGLSSTTSNGWEKLAEVHMTLYMMAVLRAKVPDYRKGLTHIQEWWKLHRGVGISKRDHCYGLLKFAACYNGLGQIVDLARTVIKIAEVARTLTPADCVQGEVVAAVEYLQLEIAKFSKLDVFLDPRVVFFRSDGLGELSIKEKVMVHQIVTQAKQTQQDEANMHKAYDELQQTLRESRDALLKFKGTPEVDDMTDDLIAKIEKSIDKTPRKETDFWLF</sequence>
<dbReference type="Proteomes" id="UP001239445">
    <property type="component" value="Unassembled WGS sequence"/>
</dbReference>
<dbReference type="InterPro" id="IPR024983">
    <property type="entry name" value="CHAT_dom"/>
</dbReference>